<dbReference type="Pfam" id="PF13374">
    <property type="entry name" value="TPR_10"/>
    <property type="match status" value="4"/>
</dbReference>
<keyword evidence="2" id="KW-1185">Reference proteome</keyword>
<dbReference type="eggNOG" id="COG0457">
    <property type="taxonomic scope" value="Bacteria"/>
</dbReference>
<evidence type="ECO:0008006" key="3">
    <source>
        <dbReference type="Google" id="ProtNLM"/>
    </source>
</evidence>
<dbReference type="Pfam" id="PF13424">
    <property type="entry name" value="TPR_12"/>
    <property type="match status" value="2"/>
</dbReference>
<dbReference type="InterPro" id="IPR011990">
    <property type="entry name" value="TPR-like_helical_dom_sf"/>
</dbReference>
<evidence type="ECO:0000313" key="2">
    <source>
        <dbReference type="Proteomes" id="UP000008190"/>
    </source>
</evidence>
<evidence type="ECO:0000313" key="1">
    <source>
        <dbReference type="EMBL" id="CCF63684.1"/>
    </source>
</evidence>
<dbReference type="SUPFAM" id="SSF52540">
    <property type="entry name" value="P-loop containing nucleoside triphosphate hydrolases"/>
    <property type="match status" value="1"/>
</dbReference>
<dbReference type="EMBL" id="FO082843">
    <property type="protein sequence ID" value="CCF63684.1"/>
    <property type="molecule type" value="Genomic_DNA"/>
</dbReference>
<dbReference type="PANTHER" id="PTHR19959">
    <property type="entry name" value="KINESIN LIGHT CHAIN"/>
    <property type="match status" value="1"/>
</dbReference>
<dbReference type="HOGENOM" id="CLU_296100_0_0_11"/>
<dbReference type="SMART" id="SM00028">
    <property type="entry name" value="TPR"/>
    <property type="match status" value="7"/>
</dbReference>
<dbReference type="KEGG" id="ncy:NOCYR_2915"/>
<dbReference type="SUPFAM" id="SSF48452">
    <property type="entry name" value="TPR-like"/>
    <property type="match status" value="3"/>
</dbReference>
<name>H6RA76_NOCCG</name>
<dbReference type="Gene3D" id="1.25.40.10">
    <property type="entry name" value="Tetratricopeptide repeat domain"/>
    <property type="match status" value="3"/>
</dbReference>
<protein>
    <recommendedName>
        <fullName evidence="3">Tetratricopeptide repeat protein</fullName>
    </recommendedName>
</protein>
<gene>
    <name evidence="1" type="ordered locus">NOCYR_2915</name>
</gene>
<dbReference type="InterPro" id="IPR027417">
    <property type="entry name" value="P-loop_NTPase"/>
</dbReference>
<organism evidence="1 2">
    <name type="scientific">Nocardia cyriacigeorgica (strain GUH-2)</name>
    <dbReference type="NCBI Taxonomy" id="1127134"/>
    <lineage>
        <taxon>Bacteria</taxon>
        <taxon>Bacillati</taxon>
        <taxon>Actinomycetota</taxon>
        <taxon>Actinomycetes</taxon>
        <taxon>Mycobacteriales</taxon>
        <taxon>Nocardiaceae</taxon>
        <taxon>Nocardia</taxon>
    </lineage>
</organism>
<dbReference type="Proteomes" id="UP000008190">
    <property type="component" value="Chromosome"/>
</dbReference>
<sequence>MKPFGRRRRAERDQTIIGSVIHGDVIYICDIAGDVTINKGERRYRYWCEPFPAVTSPRSQQAAAQPRLVLDPAYQIAPLVGRDQELDDLHKWLDGPSSVAVRLLHSEPGHGKTRVVEQLRRDAERHGWLTVQAVHTLEYVDESATVAMGERRALLMVVDDAHRWPAAHLEAVVVNLRALGKKHPEFTARLLLVARTPAPWWPVLAARLRQLAVEESAVGLAPLGLRVNRTEIFDSAFMAFRQALYAPPPQVHPPDPARYRADLDLAGTQFDSVLAVHMAALVAVHARANQTELPAGPASMAVYLLDNEYAEWSRRYDTGELRTRPQEMRRLVYLAALTRGLARKHARRVLIITHLADNESQAEVLLDDHARCYPDASTSLAPLKPELLAEYFLALNSPGYPEDTTISYSADAWVAGLADDLAGADDMAGPWIPQIISNLIESAGRWPHLGSHILFPLLAHNPLWVADAGEAALTGLTQLPDIEPAVLQRLHHHLQTTGDPAAEILQTALLPYLIETSIDDAERARLYVQHADQLGSTRRFPQACDATEQAVSLYRRLAEEQPQVYLPDLAAALSNLAKRLNRVRRFPEAVTLAEESVTLYRQLIEKQPSTYLPNLAAALSNSAERLNRVRRFPEAVTLAEESVTLYRQLIEKQPSTYLPDLAGSLNSLGVVLRQMGRFPQAVARHEEAAALYFQLAEDRPITYLPDLAGCLNNLGVVLWEVGRFRDAALRAEQAVALYRRFAERRPVRFLPDLASSLANLGAVLREMGRIREALAPSEEAVAILRRLAQEHPLTYLPDLASSLANLAVVLEEAGRFREAVAPSDEAVAIFRRLAEKHSETFLPDLAGCLNNLGVHFGRVGRFREAVARADEAVLLYRRLAADDPETYLSRLAGCLIGLGGALSEVRRYGDGVAAAEEAVTLYRPLAAGNPETYVPDLALSLAHLGNRLREVERFREAVAAADEAVTLYRQLVEEHSDTYVARWAFALVTFAHTTEQADDAYCAAGVAAAAEATQLYERLVAERPDAYNRALKDARDLHGRLLVRSGARDISRFTDDG</sequence>
<dbReference type="STRING" id="1127134.NOCYR_2915"/>
<dbReference type="RefSeq" id="WP_014351141.1">
    <property type="nucleotide sequence ID" value="NC_016887.1"/>
</dbReference>
<accession>H6RA76</accession>
<proteinExistence type="predicted"/>
<dbReference type="OrthoDB" id="3218567at2"/>
<dbReference type="AlphaFoldDB" id="H6RA76"/>
<reference evidence="1 2" key="1">
    <citation type="journal article" date="2012" name="J. Bacteriol.">
        <title>Genome sequence of the human- and animal-pathogenic strain Nocardia cyriacigeorgica GUH-2.</title>
        <authorList>
            <person name="Zoropogui A."/>
            <person name="Pujic P."/>
            <person name="Normand P."/>
            <person name="Barbe V."/>
            <person name="Beaman B."/>
            <person name="Beaman L."/>
            <person name="Boiron P."/>
            <person name="Colinon C."/>
            <person name="Deredjian A."/>
            <person name="Graindorge A."/>
            <person name="Mangenot S."/>
            <person name="Nazaret S."/>
            <person name="Neto M."/>
            <person name="Petit S."/>
            <person name="Roche D."/>
            <person name="Vallenet D."/>
            <person name="Rodriguez-Nava V."/>
            <person name="Richard Y."/>
            <person name="Cournoyer B."/>
            <person name="Blaha D."/>
        </authorList>
    </citation>
    <scope>NUCLEOTIDE SEQUENCE [LARGE SCALE GENOMIC DNA]</scope>
    <source>
        <strain evidence="1 2">GUH-2</strain>
    </source>
</reference>
<dbReference type="InterPro" id="IPR019734">
    <property type="entry name" value="TPR_rpt"/>
</dbReference>
<dbReference type="PANTHER" id="PTHR19959:SF119">
    <property type="entry name" value="FUNGAL LIPASE-LIKE DOMAIN-CONTAINING PROTEIN"/>
    <property type="match status" value="1"/>
</dbReference>